<keyword evidence="3" id="KW-0282">Flagellum</keyword>
<dbReference type="Gene3D" id="3.30.750.140">
    <property type="match status" value="1"/>
</dbReference>
<keyword evidence="4" id="KW-1185">Reference proteome</keyword>
<reference evidence="3" key="1">
    <citation type="submission" date="2024-03" db="EMBL/GenBank/DDBJ databases">
        <title>Human intestinal bacterial collection.</title>
        <authorList>
            <person name="Pauvert C."/>
            <person name="Hitch T.C.A."/>
            <person name="Clavel T."/>
        </authorList>
    </citation>
    <scope>NUCLEOTIDE SEQUENCE [LARGE SCALE GENOMIC DNA]</scope>
    <source>
        <strain evidence="3">CLA-AA-H89B</strain>
    </source>
</reference>
<proteinExistence type="predicted"/>
<evidence type="ECO:0000313" key="3">
    <source>
        <dbReference type="EMBL" id="MEQ2553972.1"/>
    </source>
</evidence>
<accession>A0ABV1H4A1</accession>
<feature type="domain" description="Flagellar hook-length control protein-like C-terminal" evidence="2">
    <location>
        <begin position="315"/>
        <end position="391"/>
    </location>
</feature>
<dbReference type="InterPro" id="IPR052563">
    <property type="entry name" value="FliK"/>
</dbReference>
<feature type="region of interest" description="Disordered" evidence="1">
    <location>
        <begin position="50"/>
        <end position="100"/>
    </location>
</feature>
<feature type="compositionally biased region" description="Basic and acidic residues" evidence="1">
    <location>
        <begin position="409"/>
        <end position="419"/>
    </location>
</feature>
<sequence length="453" mass="48058">MISAAIKGTDTASGIDLTQLSSAGKSGGANFQKIMSKSLSSNVNNKASQNMVQTKTASGMKSTSTQQNTKQVSAQDNTAASTAKKTSDNTQSTLSDNSDKLTDAGEKIKDFLKEKLGVTDEEFEKAMADLGLCMQDLLQPANLTDLVVELTGVEDAVAIITNAGLSETLTDVIDYAKQLVSDVQAGRELTPVPAEAVQTVDTAQADTQENTVAMAAPVAKEIQPQEEAQDNTAAESTAVLEDVLKSKLTLEGAENKTSDSGTGKQENAQTQTKAEAVNEIAGNLSQNIQDVFANAVQEAAQVNPVEVVRQVVDAVKVIQKESLQSIEVQLNPENLGKLHITVSARNGVLTAEIATQNEQVKRAVESQMSMLKENLESQGIKVDAVEITVQSHAFEGGQNLQGNNSQQEKAGKEGKRHLDLSSLDELSDDELSEDEAAAKNAVMNENSSVEYTA</sequence>
<dbReference type="InterPro" id="IPR038610">
    <property type="entry name" value="FliK-like_C_sf"/>
</dbReference>
<feature type="compositionally biased region" description="Polar residues" evidence="1">
    <location>
        <begin position="258"/>
        <end position="271"/>
    </location>
</feature>
<feature type="compositionally biased region" description="Low complexity" evidence="1">
    <location>
        <begin position="396"/>
        <end position="407"/>
    </location>
</feature>
<dbReference type="EMBL" id="JBBMFS010000002">
    <property type="protein sequence ID" value="MEQ2553972.1"/>
    <property type="molecule type" value="Genomic_DNA"/>
</dbReference>
<evidence type="ECO:0000259" key="2">
    <source>
        <dbReference type="Pfam" id="PF02120"/>
    </source>
</evidence>
<dbReference type="CDD" id="cd17470">
    <property type="entry name" value="T3SS_Flik_C"/>
    <property type="match status" value="1"/>
</dbReference>
<feature type="region of interest" description="Disordered" evidence="1">
    <location>
        <begin position="251"/>
        <end position="271"/>
    </location>
</feature>
<keyword evidence="3" id="KW-0966">Cell projection</keyword>
<feature type="compositionally biased region" description="Acidic residues" evidence="1">
    <location>
        <begin position="425"/>
        <end position="435"/>
    </location>
</feature>
<gene>
    <name evidence="3" type="ORF">WMO37_02950</name>
</gene>
<dbReference type="InterPro" id="IPR021136">
    <property type="entry name" value="Flagellar_hook_control-like_C"/>
</dbReference>
<protein>
    <submittedName>
        <fullName evidence="3">Flagellar hook-length control protein FliK</fullName>
    </submittedName>
</protein>
<dbReference type="Pfam" id="PF02120">
    <property type="entry name" value="Flg_hook"/>
    <property type="match status" value="1"/>
</dbReference>
<comment type="caution">
    <text evidence="3">The sequence shown here is derived from an EMBL/GenBank/DDBJ whole genome shotgun (WGS) entry which is preliminary data.</text>
</comment>
<feature type="region of interest" description="Disordered" evidence="1">
    <location>
        <begin position="395"/>
        <end position="453"/>
    </location>
</feature>
<dbReference type="PANTHER" id="PTHR37533:SF2">
    <property type="entry name" value="FLAGELLAR HOOK-LENGTH CONTROL PROTEIN"/>
    <property type="match status" value="1"/>
</dbReference>
<dbReference type="Proteomes" id="UP001546774">
    <property type="component" value="Unassembled WGS sequence"/>
</dbReference>
<evidence type="ECO:0000313" key="4">
    <source>
        <dbReference type="Proteomes" id="UP001546774"/>
    </source>
</evidence>
<feature type="compositionally biased region" description="Polar residues" evidence="1">
    <location>
        <begin position="443"/>
        <end position="453"/>
    </location>
</feature>
<evidence type="ECO:0000256" key="1">
    <source>
        <dbReference type="SAM" id="MobiDB-lite"/>
    </source>
</evidence>
<dbReference type="PANTHER" id="PTHR37533">
    <property type="entry name" value="FLAGELLAR HOOK-LENGTH CONTROL PROTEIN"/>
    <property type="match status" value="1"/>
</dbReference>
<keyword evidence="3" id="KW-0969">Cilium</keyword>
<name>A0ABV1H4A1_9FIRM</name>
<organism evidence="3 4">
    <name type="scientific">Lachnospira intestinalis</name>
    <dbReference type="NCBI Taxonomy" id="3133158"/>
    <lineage>
        <taxon>Bacteria</taxon>
        <taxon>Bacillati</taxon>
        <taxon>Bacillota</taxon>
        <taxon>Clostridia</taxon>
        <taxon>Lachnospirales</taxon>
        <taxon>Lachnospiraceae</taxon>
        <taxon>Lachnospira</taxon>
    </lineage>
</organism>
<feature type="compositionally biased region" description="Polar residues" evidence="1">
    <location>
        <begin position="50"/>
        <end position="96"/>
    </location>
</feature>